<organism evidence="1 2">
    <name type="scientific">Aspergillus ochraceoroseus IBT 24754</name>
    <dbReference type="NCBI Taxonomy" id="1392256"/>
    <lineage>
        <taxon>Eukaryota</taxon>
        <taxon>Fungi</taxon>
        <taxon>Dikarya</taxon>
        <taxon>Ascomycota</taxon>
        <taxon>Pezizomycotina</taxon>
        <taxon>Eurotiomycetes</taxon>
        <taxon>Eurotiomycetidae</taxon>
        <taxon>Eurotiales</taxon>
        <taxon>Aspergillaceae</taxon>
        <taxon>Aspergillus</taxon>
        <taxon>Aspergillus subgen. Nidulantes</taxon>
    </lineage>
</organism>
<dbReference type="VEuPathDB" id="FungiDB:P175DRAFT_0504304"/>
<accession>A0A2T5LQ14</accession>
<gene>
    <name evidence="1" type="ORF">P175DRAFT_0504304</name>
</gene>
<dbReference type="AlphaFoldDB" id="A0A2T5LQ14"/>
<comment type="caution">
    <text evidence="1">The sequence shown here is derived from an EMBL/GenBank/DDBJ whole genome shotgun (WGS) entry which is preliminary data.</text>
</comment>
<dbReference type="OrthoDB" id="2104739at2759"/>
<dbReference type="Proteomes" id="UP000244073">
    <property type="component" value="Unassembled WGS sequence"/>
</dbReference>
<feature type="non-terminal residue" evidence="1">
    <location>
        <position position="1"/>
    </location>
</feature>
<protein>
    <recommendedName>
        <fullName evidence="3">HNH nuclease domain-containing protein</fullName>
    </recommendedName>
</protein>
<name>A0A2T5LQ14_9EURO</name>
<feature type="non-terminal residue" evidence="1">
    <location>
        <position position="284"/>
    </location>
</feature>
<sequence>MLFRQPADYVCNGESFPPNHNRISSLIAKLDLKASLTRLLMATAHHRHQLSLTGFIHPPRKPLLTPEESQIARILFKTLIDYAPERSSRGRYNPAVLIEETFGRIQCKDAFLKYFFTYIYTNVTPEEERRTGSDFSQVFTYLRDFLSWGSKNQDTAMDTIDNFAEYLIDNFFMPLRASSVKTPQPTPVALSANQNAPTGTKSRVSRLRQECLKRDHYRCIVSRKFDRAEAKKRLEQNENSKDDDGEFLRNQKSDQFKYLEVAHIIPHSLVTVSSEESELVYGPI</sequence>
<evidence type="ECO:0008006" key="3">
    <source>
        <dbReference type="Google" id="ProtNLM"/>
    </source>
</evidence>
<evidence type="ECO:0000313" key="1">
    <source>
        <dbReference type="EMBL" id="PTU18380.1"/>
    </source>
</evidence>
<evidence type="ECO:0000313" key="2">
    <source>
        <dbReference type="Proteomes" id="UP000244073"/>
    </source>
</evidence>
<dbReference type="GeneID" id="63814708"/>
<reference evidence="1 2" key="1">
    <citation type="journal article" date="2018" name="Proc. Natl. Acad. Sci. U.S.A.">
        <title>Linking secondary metabolites to gene clusters through genome sequencing of six diverse Aspergillus species.</title>
        <authorList>
            <person name="Kaerboelling I."/>
            <person name="Vesth T.C."/>
            <person name="Frisvad J.C."/>
            <person name="Nybo J.L."/>
            <person name="Theobald S."/>
            <person name="Kuo A."/>
            <person name="Bowyer P."/>
            <person name="Matsuda Y."/>
            <person name="Mondo S."/>
            <person name="Lyhne E.K."/>
            <person name="Kogle M.E."/>
            <person name="Clum A."/>
            <person name="Lipzen A."/>
            <person name="Salamov A."/>
            <person name="Ngan C.Y."/>
            <person name="Daum C."/>
            <person name="Chiniquy J."/>
            <person name="Barry K."/>
            <person name="LaButti K."/>
            <person name="Haridas S."/>
            <person name="Simmons B.A."/>
            <person name="Magnuson J.K."/>
            <person name="Mortensen U.H."/>
            <person name="Larsen T.O."/>
            <person name="Grigoriev I.V."/>
            <person name="Baker S.E."/>
            <person name="Andersen M.R."/>
        </authorList>
    </citation>
    <scope>NUCLEOTIDE SEQUENCE [LARGE SCALE GENOMIC DNA]</scope>
    <source>
        <strain evidence="1 2">IBT 24754</strain>
    </source>
</reference>
<proteinExistence type="predicted"/>
<dbReference type="EMBL" id="MSFN02000008">
    <property type="protein sequence ID" value="PTU18380.1"/>
    <property type="molecule type" value="Genomic_DNA"/>
</dbReference>
<dbReference type="RefSeq" id="XP_040749772.1">
    <property type="nucleotide sequence ID" value="XM_040897826.1"/>
</dbReference>